<keyword evidence="5" id="KW-1185">Reference proteome</keyword>
<evidence type="ECO:0000256" key="1">
    <source>
        <dbReference type="SAM" id="Coils"/>
    </source>
</evidence>
<reference evidence="5" key="1">
    <citation type="submission" date="2023-07" db="EMBL/GenBank/DDBJ databases">
        <title>30 novel species of actinomycetes from the DSMZ collection.</title>
        <authorList>
            <person name="Nouioui I."/>
        </authorList>
    </citation>
    <scope>NUCLEOTIDE SEQUENCE [LARGE SCALE GENOMIC DNA]</scope>
    <source>
        <strain evidence="5">DSM 44918</strain>
    </source>
</reference>
<protein>
    <recommendedName>
        <fullName evidence="6">2TM domain-containing protein</fullName>
    </recommendedName>
</protein>
<name>A0ABU2LR00_9ACTN</name>
<dbReference type="EMBL" id="JAVREM010000019">
    <property type="protein sequence ID" value="MDT0319996.1"/>
    <property type="molecule type" value="Genomic_DNA"/>
</dbReference>
<evidence type="ECO:0000256" key="2">
    <source>
        <dbReference type="SAM" id="MobiDB-lite"/>
    </source>
</evidence>
<accession>A0ABU2LR00</accession>
<keyword evidence="3" id="KW-0812">Transmembrane</keyword>
<keyword evidence="3" id="KW-0472">Membrane</keyword>
<feature type="transmembrane region" description="Helical" evidence="3">
    <location>
        <begin position="93"/>
        <end position="115"/>
    </location>
</feature>
<keyword evidence="3" id="KW-1133">Transmembrane helix</keyword>
<evidence type="ECO:0000256" key="3">
    <source>
        <dbReference type="SAM" id="Phobius"/>
    </source>
</evidence>
<comment type="caution">
    <text evidence="4">The sequence shown here is derived from an EMBL/GenBank/DDBJ whole genome shotgun (WGS) entry which is preliminary data.</text>
</comment>
<feature type="transmembrane region" description="Helical" evidence="3">
    <location>
        <begin position="121"/>
        <end position="140"/>
    </location>
</feature>
<gene>
    <name evidence="4" type="ORF">RNC47_16790</name>
</gene>
<evidence type="ECO:0000313" key="5">
    <source>
        <dbReference type="Proteomes" id="UP001183420"/>
    </source>
</evidence>
<dbReference type="Proteomes" id="UP001183420">
    <property type="component" value="Unassembled WGS sequence"/>
</dbReference>
<evidence type="ECO:0008006" key="6">
    <source>
        <dbReference type="Google" id="ProtNLM"/>
    </source>
</evidence>
<organism evidence="4 5">
    <name type="scientific">Streptomyces millisiae</name>
    <dbReference type="NCBI Taxonomy" id="3075542"/>
    <lineage>
        <taxon>Bacteria</taxon>
        <taxon>Bacillati</taxon>
        <taxon>Actinomycetota</taxon>
        <taxon>Actinomycetes</taxon>
        <taxon>Kitasatosporales</taxon>
        <taxon>Streptomycetaceae</taxon>
        <taxon>Streptomyces</taxon>
    </lineage>
</organism>
<proteinExistence type="predicted"/>
<keyword evidence="1" id="KW-0175">Coiled coil</keyword>
<sequence length="173" mass="18511">MSTEENSGALPLPQDDPVVSAGLEIAMKWGAALGGPEQLKVAFEALEPQLKREHQIRLRQLDMQREAAARADEKAEAAAERAARAVREKRQHALWMTGLYVGAAISVAMLAAGVYVARDVWWLAIMLCGPSLVAMGKLYVLRRGDAEDTRAVSQGARSATSAAGQAAQPPPLP</sequence>
<dbReference type="RefSeq" id="WP_311599617.1">
    <property type="nucleotide sequence ID" value="NZ_JAVREM010000019.1"/>
</dbReference>
<feature type="region of interest" description="Disordered" evidence="2">
    <location>
        <begin position="151"/>
        <end position="173"/>
    </location>
</feature>
<feature type="compositionally biased region" description="Low complexity" evidence="2">
    <location>
        <begin position="153"/>
        <end position="167"/>
    </location>
</feature>
<feature type="coiled-coil region" evidence="1">
    <location>
        <begin position="61"/>
        <end position="88"/>
    </location>
</feature>
<evidence type="ECO:0000313" key="4">
    <source>
        <dbReference type="EMBL" id="MDT0319996.1"/>
    </source>
</evidence>